<dbReference type="PANTHER" id="PTHR42928:SF5">
    <property type="entry name" value="BLR1237 PROTEIN"/>
    <property type="match status" value="1"/>
</dbReference>
<dbReference type="InterPro" id="IPR042100">
    <property type="entry name" value="Bug_dom1"/>
</dbReference>
<keyword evidence="4" id="KW-1185">Reference proteome</keyword>
<accession>A0A317FCM3</accession>
<dbReference type="Gene3D" id="3.40.190.10">
    <property type="entry name" value="Periplasmic binding protein-like II"/>
    <property type="match status" value="1"/>
</dbReference>
<dbReference type="PANTHER" id="PTHR42928">
    <property type="entry name" value="TRICARBOXYLATE-BINDING PROTEIN"/>
    <property type="match status" value="1"/>
</dbReference>
<dbReference type="SUPFAM" id="SSF53850">
    <property type="entry name" value="Periplasmic binding protein-like II"/>
    <property type="match status" value="1"/>
</dbReference>
<evidence type="ECO:0000313" key="3">
    <source>
        <dbReference type="EMBL" id="PWS36874.1"/>
    </source>
</evidence>
<proteinExistence type="inferred from homology"/>
<evidence type="ECO:0000313" key="4">
    <source>
        <dbReference type="Proteomes" id="UP000245765"/>
    </source>
</evidence>
<dbReference type="PIRSF" id="PIRSF017082">
    <property type="entry name" value="YflP"/>
    <property type="match status" value="1"/>
</dbReference>
<feature type="region of interest" description="Disordered" evidence="2">
    <location>
        <begin position="1"/>
        <end position="20"/>
    </location>
</feature>
<dbReference type="Proteomes" id="UP000245765">
    <property type="component" value="Unassembled WGS sequence"/>
</dbReference>
<comment type="caution">
    <text evidence="3">The sequence shown here is derived from an EMBL/GenBank/DDBJ whole genome shotgun (WGS) entry which is preliminary data.</text>
</comment>
<sequence length="360" mass="37557">MARKGSCRVRTDKRRSPGFAWPADCSNRGVSGNRGRSRTMTIHRRALLGALAAAPLAAPALAQAPRPIRVIVPFGVGGLTDVVARILIEFMSPALGRPMVVENLGGAGSTIGAAAAARAAPDGNTIMVGSVGHTAMKALYANFPFDPIESYAPVALTTRQPFVVVVHPSVPATDVPSFLAWLRSRNGEANFGTAGIGATSHLSAELLRKLTGAGFTVVPYRTTPQGVSDLTAGRVEFMIDSQTLLAPLMADNRVRGLAVTTAQRSSMLPQLPTLAEAGVPGYDSSAWNGIYAPAGTPDSAIRPIAAAAATAVRDPATKERLARAGVDVFEDTSPEALAAHLRVEVAKWSELVRALNIRGG</sequence>
<name>A0A317FCM3_9PROT</name>
<dbReference type="Pfam" id="PF03401">
    <property type="entry name" value="TctC"/>
    <property type="match status" value="1"/>
</dbReference>
<evidence type="ECO:0000256" key="1">
    <source>
        <dbReference type="ARBA" id="ARBA00006987"/>
    </source>
</evidence>
<comment type="similarity">
    <text evidence="1">Belongs to the UPF0065 (bug) family.</text>
</comment>
<reference evidence="4" key="1">
    <citation type="submission" date="2018-05" db="EMBL/GenBank/DDBJ databases">
        <authorList>
            <person name="Du Z."/>
            <person name="Wang X."/>
        </authorList>
    </citation>
    <scope>NUCLEOTIDE SEQUENCE [LARGE SCALE GENOMIC DNA]</scope>
    <source>
        <strain evidence="4">CQN31</strain>
    </source>
</reference>
<gene>
    <name evidence="3" type="ORF">DFH01_15965</name>
</gene>
<evidence type="ECO:0008006" key="5">
    <source>
        <dbReference type="Google" id="ProtNLM"/>
    </source>
</evidence>
<evidence type="ECO:0000256" key="2">
    <source>
        <dbReference type="SAM" id="MobiDB-lite"/>
    </source>
</evidence>
<dbReference type="InterPro" id="IPR005064">
    <property type="entry name" value="BUG"/>
</dbReference>
<dbReference type="Gene3D" id="3.40.190.150">
    <property type="entry name" value="Bordetella uptake gene, domain 1"/>
    <property type="match status" value="1"/>
</dbReference>
<feature type="compositionally biased region" description="Basic residues" evidence="2">
    <location>
        <begin position="1"/>
        <end position="13"/>
    </location>
</feature>
<dbReference type="EMBL" id="QGNA01000003">
    <property type="protein sequence ID" value="PWS36874.1"/>
    <property type="molecule type" value="Genomic_DNA"/>
</dbReference>
<dbReference type="AlphaFoldDB" id="A0A317FCM3"/>
<organism evidence="3 4">
    <name type="scientific">Falsiroseomonas bella</name>
    <dbReference type="NCBI Taxonomy" id="2184016"/>
    <lineage>
        <taxon>Bacteria</taxon>
        <taxon>Pseudomonadati</taxon>
        <taxon>Pseudomonadota</taxon>
        <taxon>Alphaproteobacteria</taxon>
        <taxon>Acetobacterales</taxon>
        <taxon>Roseomonadaceae</taxon>
        <taxon>Falsiroseomonas</taxon>
    </lineage>
</organism>
<protein>
    <recommendedName>
        <fullName evidence="5">Tripartite tricarboxylate transporter substrate binding protein</fullName>
    </recommendedName>
</protein>